<proteinExistence type="predicted"/>
<dbReference type="Proteomes" id="UP000177869">
    <property type="component" value="Unassembled WGS sequence"/>
</dbReference>
<feature type="domain" description="Lumazine-binding" evidence="10">
    <location>
        <begin position="94"/>
        <end position="190"/>
    </location>
</feature>
<dbReference type="PANTHER" id="PTHR21098:SF0">
    <property type="entry name" value="RIBOFLAVIN SYNTHASE"/>
    <property type="match status" value="1"/>
</dbReference>
<dbReference type="NCBIfam" id="TIGR00187">
    <property type="entry name" value="ribE"/>
    <property type="match status" value="1"/>
</dbReference>
<dbReference type="EMBL" id="MFTI01000014">
    <property type="protein sequence ID" value="OGI60784.1"/>
    <property type="molecule type" value="Genomic_DNA"/>
</dbReference>
<dbReference type="NCBIfam" id="NF006767">
    <property type="entry name" value="PRK09289.1"/>
    <property type="match status" value="1"/>
</dbReference>
<dbReference type="CDD" id="cd00402">
    <property type="entry name" value="Riboflavin_synthase_like"/>
    <property type="match status" value="1"/>
</dbReference>
<comment type="caution">
    <text evidence="11">The sequence shown here is derived from an EMBL/GenBank/DDBJ whole genome shotgun (WGS) entry which is preliminary data.</text>
</comment>
<dbReference type="STRING" id="1801732.A2814_00095"/>
<dbReference type="PANTHER" id="PTHR21098">
    <property type="entry name" value="RIBOFLAVIN SYNTHASE ALPHA CHAIN"/>
    <property type="match status" value="1"/>
</dbReference>
<gene>
    <name evidence="11" type="ORF">A2814_00095</name>
</gene>
<sequence>MFTGIISKTSKVKNINPNKDGLSLEILNNLRKVKLGESININGVCSTVKKFAKNISFEYMPETLKLSNLDFLKKGDTVNTEQSICLSDRLDGHIVLGHIDTRGEIVNIAKEGNSKVFNIRMPKKKFMKFLVYKGSIAVEGISLTVAKVLKNNFLVKIIPHTLEHTNLKFKKKGNIVNLEFDILAKYANKK</sequence>
<dbReference type="Pfam" id="PF00677">
    <property type="entry name" value="Lum_binding"/>
    <property type="match status" value="2"/>
</dbReference>
<dbReference type="GO" id="GO:0004746">
    <property type="term" value="F:riboflavin synthase activity"/>
    <property type="evidence" value="ECO:0007669"/>
    <property type="project" value="UniProtKB-UniRule"/>
</dbReference>
<dbReference type="InterPro" id="IPR017938">
    <property type="entry name" value="Riboflavin_synthase-like_b-brl"/>
</dbReference>
<comment type="pathway">
    <text evidence="2">Cofactor biosynthesis; riboflavin biosynthesis; riboflavin from 2-hydroxy-3-oxobutyl phosphate and 5-amino-6-(D-ribitylamino)uracil: step 2/2.</text>
</comment>
<evidence type="ECO:0000256" key="2">
    <source>
        <dbReference type="ARBA" id="ARBA00004887"/>
    </source>
</evidence>
<evidence type="ECO:0000256" key="7">
    <source>
        <dbReference type="ARBA" id="ARBA00022737"/>
    </source>
</evidence>
<feature type="repeat" description="Lumazine-binding" evidence="9">
    <location>
        <begin position="1"/>
        <end position="93"/>
    </location>
</feature>
<dbReference type="PIRSF" id="PIRSF000498">
    <property type="entry name" value="Riboflavin_syn_A"/>
    <property type="match status" value="1"/>
</dbReference>
<evidence type="ECO:0000256" key="4">
    <source>
        <dbReference type="ARBA" id="ARBA00013950"/>
    </source>
</evidence>
<protein>
    <recommendedName>
        <fullName evidence="4 8">Riboflavin synthase</fullName>
        <ecNumber evidence="3 8">2.5.1.9</ecNumber>
    </recommendedName>
</protein>
<evidence type="ECO:0000256" key="5">
    <source>
        <dbReference type="ARBA" id="ARBA00022619"/>
    </source>
</evidence>
<dbReference type="InterPro" id="IPR023366">
    <property type="entry name" value="ATP_synth_asu-like_sf"/>
</dbReference>
<keyword evidence="6" id="KW-0808">Transferase</keyword>
<dbReference type="GO" id="GO:0009231">
    <property type="term" value="P:riboflavin biosynthetic process"/>
    <property type="evidence" value="ECO:0007669"/>
    <property type="project" value="UniProtKB-KW"/>
</dbReference>
<keyword evidence="7" id="KW-0677">Repeat</keyword>
<feature type="domain" description="Lumazine-binding" evidence="10">
    <location>
        <begin position="1"/>
        <end position="93"/>
    </location>
</feature>
<reference evidence="11 12" key="1">
    <citation type="journal article" date="2016" name="Nat. Commun.">
        <title>Thousands of microbial genomes shed light on interconnected biogeochemical processes in an aquifer system.</title>
        <authorList>
            <person name="Anantharaman K."/>
            <person name="Brown C.T."/>
            <person name="Hug L.A."/>
            <person name="Sharon I."/>
            <person name="Castelle C.J."/>
            <person name="Probst A.J."/>
            <person name="Thomas B.C."/>
            <person name="Singh A."/>
            <person name="Wilkins M.J."/>
            <person name="Karaoz U."/>
            <person name="Brodie E.L."/>
            <person name="Williams K.H."/>
            <person name="Hubbard S.S."/>
            <person name="Banfield J.F."/>
        </authorList>
    </citation>
    <scope>NUCLEOTIDE SEQUENCE [LARGE SCALE GENOMIC DNA]</scope>
</reference>
<comment type="function">
    <text evidence="1">Catalyzes the dismutation of two molecules of 6,7-dimethyl-8-ribityllumazine, resulting in the formation of riboflavin and 5-amino-6-(D-ribitylamino)uracil.</text>
</comment>
<evidence type="ECO:0000256" key="6">
    <source>
        <dbReference type="ARBA" id="ARBA00022679"/>
    </source>
</evidence>
<keyword evidence="5" id="KW-0686">Riboflavin biosynthesis</keyword>
<evidence type="ECO:0000256" key="3">
    <source>
        <dbReference type="ARBA" id="ARBA00012827"/>
    </source>
</evidence>
<evidence type="ECO:0000259" key="10">
    <source>
        <dbReference type="PROSITE" id="PS51177"/>
    </source>
</evidence>
<evidence type="ECO:0000313" key="11">
    <source>
        <dbReference type="EMBL" id="OGI60784.1"/>
    </source>
</evidence>
<dbReference type="InterPro" id="IPR026017">
    <property type="entry name" value="Lumazine-bd_dom"/>
</dbReference>
<accession>A0A1F6UTX1</accession>
<dbReference type="InterPro" id="IPR001783">
    <property type="entry name" value="Lumazine-bd"/>
</dbReference>
<dbReference type="Gene3D" id="2.40.30.20">
    <property type="match status" value="2"/>
</dbReference>
<evidence type="ECO:0000313" key="12">
    <source>
        <dbReference type="Proteomes" id="UP000177869"/>
    </source>
</evidence>
<dbReference type="PROSITE" id="PS51177">
    <property type="entry name" value="LUMAZINE_BIND"/>
    <property type="match status" value="2"/>
</dbReference>
<organism evidence="11 12">
    <name type="scientific">Candidatus Nomurabacteria bacterium RIFCSPHIGHO2_01_FULL_38_19</name>
    <dbReference type="NCBI Taxonomy" id="1801732"/>
    <lineage>
        <taxon>Bacteria</taxon>
        <taxon>Candidatus Nomuraibacteriota</taxon>
    </lineage>
</organism>
<dbReference type="SUPFAM" id="SSF63380">
    <property type="entry name" value="Riboflavin synthase domain-like"/>
    <property type="match status" value="2"/>
</dbReference>
<dbReference type="FunFam" id="2.40.30.20:FF:000004">
    <property type="entry name" value="Riboflavin synthase, alpha subunit"/>
    <property type="match status" value="1"/>
</dbReference>
<dbReference type="AlphaFoldDB" id="A0A1F6UTX1"/>
<dbReference type="EC" id="2.5.1.9" evidence="3 8"/>
<evidence type="ECO:0000256" key="8">
    <source>
        <dbReference type="NCBIfam" id="TIGR00187"/>
    </source>
</evidence>
<feature type="repeat" description="Lumazine-binding" evidence="9">
    <location>
        <begin position="94"/>
        <end position="190"/>
    </location>
</feature>
<name>A0A1F6UTX1_9BACT</name>
<evidence type="ECO:0000256" key="1">
    <source>
        <dbReference type="ARBA" id="ARBA00002803"/>
    </source>
</evidence>
<evidence type="ECO:0000256" key="9">
    <source>
        <dbReference type="PROSITE-ProRule" id="PRU00524"/>
    </source>
</evidence>